<name>A0A6J4TLU4_9ACTN</name>
<feature type="region of interest" description="Disordered" evidence="1">
    <location>
        <begin position="1"/>
        <end position="65"/>
    </location>
</feature>
<accession>A0A6J4TLU4</accession>
<protein>
    <submittedName>
        <fullName evidence="2">Uncharacterized protein</fullName>
    </submittedName>
</protein>
<dbReference type="EMBL" id="CADCWC010000107">
    <property type="protein sequence ID" value="CAA9526552.1"/>
    <property type="molecule type" value="Genomic_DNA"/>
</dbReference>
<sequence>GALGGRQVRRRRLPRGLARDPRLRAADRAEGRTPGGGARPPGGAARARRRARPGPHLPPAGAGGV</sequence>
<evidence type="ECO:0000256" key="1">
    <source>
        <dbReference type="SAM" id="MobiDB-lite"/>
    </source>
</evidence>
<proteinExistence type="predicted"/>
<feature type="non-terminal residue" evidence="2">
    <location>
        <position position="1"/>
    </location>
</feature>
<feature type="non-terminal residue" evidence="2">
    <location>
        <position position="65"/>
    </location>
</feature>
<organism evidence="2">
    <name type="scientific">uncultured Thermoleophilia bacterium</name>
    <dbReference type="NCBI Taxonomy" id="1497501"/>
    <lineage>
        <taxon>Bacteria</taxon>
        <taxon>Bacillati</taxon>
        <taxon>Actinomycetota</taxon>
        <taxon>Thermoleophilia</taxon>
        <taxon>environmental samples</taxon>
    </lineage>
</organism>
<reference evidence="2" key="1">
    <citation type="submission" date="2020-02" db="EMBL/GenBank/DDBJ databases">
        <authorList>
            <person name="Meier V. D."/>
        </authorList>
    </citation>
    <scope>NUCLEOTIDE SEQUENCE</scope>
    <source>
        <strain evidence="2">AVDCRST_MAG79</strain>
    </source>
</reference>
<dbReference type="AlphaFoldDB" id="A0A6J4TLU4"/>
<gene>
    <name evidence="2" type="ORF">AVDCRST_MAG79-558</name>
</gene>
<evidence type="ECO:0000313" key="2">
    <source>
        <dbReference type="EMBL" id="CAA9526552.1"/>
    </source>
</evidence>
<feature type="compositionally biased region" description="Basic and acidic residues" evidence="1">
    <location>
        <begin position="17"/>
        <end position="31"/>
    </location>
</feature>